<evidence type="ECO:0000256" key="1">
    <source>
        <dbReference type="SAM" id="MobiDB-lite"/>
    </source>
</evidence>
<organism evidence="2 3">
    <name type="scientific">Pristionchus entomophagus</name>
    <dbReference type="NCBI Taxonomy" id="358040"/>
    <lineage>
        <taxon>Eukaryota</taxon>
        <taxon>Metazoa</taxon>
        <taxon>Ecdysozoa</taxon>
        <taxon>Nematoda</taxon>
        <taxon>Chromadorea</taxon>
        <taxon>Rhabditida</taxon>
        <taxon>Rhabditina</taxon>
        <taxon>Diplogasteromorpha</taxon>
        <taxon>Diplogasteroidea</taxon>
        <taxon>Neodiplogasteridae</taxon>
        <taxon>Pristionchus</taxon>
    </lineage>
</organism>
<accession>A0AAV5UQL4</accession>
<gene>
    <name evidence="2" type="ORF">PENTCL1PPCAC_30768</name>
</gene>
<feature type="non-terminal residue" evidence="2">
    <location>
        <position position="1"/>
    </location>
</feature>
<dbReference type="EMBL" id="BTSX01000129">
    <property type="protein sequence ID" value="GMT08594.1"/>
    <property type="molecule type" value="Genomic_DNA"/>
</dbReference>
<feature type="compositionally biased region" description="Basic residues" evidence="1">
    <location>
        <begin position="425"/>
        <end position="449"/>
    </location>
</feature>
<keyword evidence="3" id="KW-1185">Reference proteome</keyword>
<evidence type="ECO:0000313" key="2">
    <source>
        <dbReference type="EMBL" id="GMT08594.1"/>
    </source>
</evidence>
<dbReference type="AlphaFoldDB" id="A0AAV5UQL4"/>
<feature type="region of interest" description="Disordered" evidence="1">
    <location>
        <begin position="269"/>
        <end position="306"/>
    </location>
</feature>
<name>A0AAV5UQL4_9BILA</name>
<protein>
    <submittedName>
        <fullName evidence="2">Uncharacterized protein</fullName>
    </submittedName>
</protein>
<evidence type="ECO:0000313" key="3">
    <source>
        <dbReference type="Proteomes" id="UP001432027"/>
    </source>
</evidence>
<reference evidence="2" key="1">
    <citation type="submission" date="2023-10" db="EMBL/GenBank/DDBJ databases">
        <title>Genome assembly of Pristionchus species.</title>
        <authorList>
            <person name="Yoshida K."/>
            <person name="Sommer R.J."/>
        </authorList>
    </citation>
    <scope>NUCLEOTIDE SEQUENCE</scope>
    <source>
        <strain evidence="2">RS0144</strain>
    </source>
</reference>
<feature type="region of interest" description="Disordered" evidence="1">
    <location>
        <begin position="371"/>
        <end position="468"/>
    </location>
</feature>
<feature type="region of interest" description="Disordered" evidence="1">
    <location>
        <begin position="98"/>
        <end position="129"/>
    </location>
</feature>
<sequence length="521" mass="56113">PQQVSINGPSLDLSANTGDTEQRLLPVHDTPLPILATFPSAAAAAGGASGGAAVGRNQELHDTWRRSSGSSARSEGLNLGAIDLHSGFVDFDEWIPDSPSSPPLSPVSPSRLSHRVQSRLSPPRRSNLHRGMPEIVRGALPGSLDDILGAYQHHHDDHAGTFHCPPDYHIDPLEYHLNQNDYHEYPLVEHNPSLLLHSDDVIDDARVHRPASPVIDYSLPGTADRGLDAVGRVRDPLRRPMQPRMRCTQPRRMRYHMQDNVRGVMFTPSTREKQHQQQPSRHAGRTSASAAAKRTTSPVAAAAAGPAGGYRTIRRVHARAAAAPATAGRAPSLLSVHNRRSAAPRFRGIHALFVRVSTRVRAALRSVATADAPSAAKQHPPLAADHTHHTINRRPVLRPSTVPSATLGRGAIMRPRGGASAGMRGLRRRPVRRSPRRSSRRPRPLRALRRGGGWSTWAHPSRSSAPSCLVAPPAAVRPVSSRRPRDAPPDCVAACRVQCAGQSQPAEACAPACNAVCAATC</sequence>
<dbReference type="Proteomes" id="UP001432027">
    <property type="component" value="Unassembled WGS sequence"/>
</dbReference>
<feature type="compositionally biased region" description="Low complexity" evidence="1">
    <location>
        <begin position="285"/>
        <end position="305"/>
    </location>
</feature>
<comment type="caution">
    <text evidence="2">The sequence shown here is derived from an EMBL/GenBank/DDBJ whole genome shotgun (WGS) entry which is preliminary data.</text>
</comment>
<proteinExistence type="predicted"/>